<dbReference type="EMBL" id="JADGJD010001845">
    <property type="protein sequence ID" value="KAJ3037287.1"/>
    <property type="molecule type" value="Genomic_DNA"/>
</dbReference>
<feature type="domain" description="RNB" evidence="2">
    <location>
        <begin position="521"/>
        <end position="900"/>
    </location>
</feature>
<proteinExistence type="predicted"/>
<sequence>MLSKGQVGTLAARVRSSSARSATRRLSSLSVTSHTTTRTQPSLPNCVTKRGSKRIQVRPFSTSRVVRSSDPESLVETKAADDEGEVDEAMAVDVPPLAVGDLVEIRRGNRGEMGILIKMSGGECTSVLFNGHIIIHREPEVCFQVAGWAYSPAVTKNPISAAAVSSATIGLSPDSQAALKAANIPPSTLAHIVRFQEAATKYAYEKRDKLSSAWANFEVRGTKILTVDGLARWAFYDPQPDDSPLITPTNAELYASYNHLARQTDQFRPLRPNRIRETREFYVRPAAEVQKIKWLWSQVRAGNSARSSSSQPAQPSAFSSDLTAFLDKSKTLITWYRATNGIPTPDKPVPSVTFTSIDRLFISALISAAVENVGTFFSPYKNIAFAIMRALYPLYNSRGGDMDVQVMIKEIGVWRSWENVGMLKASPKGRLEHLEGHGMAEWADAVWEEAKVAGGVMLDLGVFEYDEAGGLVVRKMEGELNPLKGGTIDEKVLDLVKSKVEVPTSPYLPDFYTQDPCASIRRDFGNTPVYVIDDPNAHELDDGISIEETPNGTWMHIHIADPTAYIPPNNPTSLIAQLRGNSVYLPERHYPMMPEQLSKMRFDLGVSQCAMTFSAKIGEDGEIVDYNVSPSIIRNAKIIHYDDVDDVLDWSNVYGIDRAEGGRAKWVGDTFQARGVKGAGIHNDTANKIDEEAAKTLRTLQGLARRHYEARLRRGGFLSDQPDYSVRLRPYPLDFLPAKSERLVYEGAVKAPTITVNPYKAGHLSPAHLFVSEAMVVGGRVAAKFCSDRKVPAAYRTQMQVRDNGLDAQSLNILDEVMKRRDERSGVIPYEEFRRLLRFMPGAKVTTKPGPHSSMGIPGPRDEVNGATESEVCGYVKVTSPLRRYKDMVVHWNIKANLLGQPYPFEEGA</sequence>
<dbReference type="GO" id="GO:0003723">
    <property type="term" value="F:RNA binding"/>
    <property type="evidence" value="ECO:0007669"/>
    <property type="project" value="InterPro"/>
</dbReference>
<dbReference type="GO" id="GO:0000932">
    <property type="term" value="C:P-body"/>
    <property type="evidence" value="ECO:0007669"/>
    <property type="project" value="TreeGrafter"/>
</dbReference>
<feature type="compositionally biased region" description="Low complexity" evidence="1">
    <location>
        <begin position="9"/>
        <end position="39"/>
    </location>
</feature>
<dbReference type="InterPro" id="IPR001900">
    <property type="entry name" value="RNase_II/R"/>
</dbReference>
<dbReference type="GO" id="GO:0000175">
    <property type="term" value="F:3'-5'-RNA exonuclease activity"/>
    <property type="evidence" value="ECO:0007669"/>
    <property type="project" value="TreeGrafter"/>
</dbReference>
<feature type="non-terminal residue" evidence="3">
    <location>
        <position position="909"/>
    </location>
</feature>
<name>A0AAD5S2F5_9FUNG</name>
<dbReference type="PANTHER" id="PTHR23355">
    <property type="entry name" value="RIBONUCLEASE"/>
    <property type="match status" value="1"/>
</dbReference>
<reference evidence="3" key="1">
    <citation type="submission" date="2020-05" db="EMBL/GenBank/DDBJ databases">
        <title>Phylogenomic resolution of chytrid fungi.</title>
        <authorList>
            <person name="Stajich J.E."/>
            <person name="Amses K."/>
            <person name="Simmons R."/>
            <person name="Seto K."/>
            <person name="Myers J."/>
            <person name="Bonds A."/>
            <person name="Quandt C.A."/>
            <person name="Barry K."/>
            <person name="Liu P."/>
            <person name="Grigoriev I."/>
            <person name="Longcore J.E."/>
            <person name="James T.Y."/>
        </authorList>
    </citation>
    <scope>NUCLEOTIDE SEQUENCE</scope>
    <source>
        <strain evidence="3">JEL0318</strain>
    </source>
</reference>
<dbReference type="AlphaFoldDB" id="A0AAD5S2F5"/>
<dbReference type="InterPro" id="IPR012340">
    <property type="entry name" value="NA-bd_OB-fold"/>
</dbReference>
<accession>A0AAD5S2F5</accession>
<dbReference type="Pfam" id="PF00773">
    <property type="entry name" value="RNB"/>
    <property type="match status" value="1"/>
</dbReference>
<dbReference type="Proteomes" id="UP001212841">
    <property type="component" value="Unassembled WGS sequence"/>
</dbReference>
<comment type="caution">
    <text evidence="3">The sequence shown here is derived from an EMBL/GenBank/DDBJ whole genome shotgun (WGS) entry which is preliminary data.</text>
</comment>
<protein>
    <recommendedName>
        <fullName evidence="2">RNB domain-containing protein</fullName>
    </recommendedName>
</protein>
<organism evidence="3 4">
    <name type="scientific">Rhizophlyctis rosea</name>
    <dbReference type="NCBI Taxonomy" id="64517"/>
    <lineage>
        <taxon>Eukaryota</taxon>
        <taxon>Fungi</taxon>
        <taxon>Fungi incertae sedis</taxon>
        <taxon>Chytridiomycota</taxon>
        <taxon>Chytridiomycota incertae sedis</taxon>
        <taxon>Chytridiomycetes</taxon>
        <taxon>Rhizophlyctidales</taxon>
        <taxon>Rhizophlyctidaceae</taxon>
        <taxon>Rhizophlyctis</taxon>
    </lineage>
</organism>
<gene>
    <name evidence="3" type="ORF">HK097_003553</name>
</gene>
<evidence type="ECO:0000313" key="3">
    <source>
        <dbReference type="EMBL" id="KAJ3037287.1"/>
    </source>
</evidence>
<dbReference type="PANTHER" id="PTHR23355:SF65">
    <property type="entry name" value="EXORIBONUCLEASE CYT-4, PUTATIVE (AFU_ORTHOLOGUE AFUA_7G01550)-RELATED"/>
    <property type="match status" value="1"/>
</dbReference>
<evidence type="ECO:0000259" key="2">
    <source>
        <dbReference type="SMART" id="SM00955"/>
    </source>
</evidence>
<feature type="region of interest" description="Disordered" evidence="1">
    <location>
        <begin position="844"/>
        <end position="864"/>
    </location>
</feature>
<dbReference type="SMART" id="SM00955">
    <property type="entry name" value="RNB"/>
    <property type="match status" value="1"/>
</dbReference>
<dbReference type="InterPro" id="IPR050180">
    <property type="entry name" value="RNR_Ribonuclease"/>
</dbReference>
<dbReference type="GO" id="GO:0006402">
    <property type="term" value="P:mRNA catabolic process"/>
    <property type="evidence" value="ECO:0007669"/>
    <property type="project" value="TreeGrafter"/>
</dbReference>
<keyword evidence="4" id="KW-1185">Reference proteome</keyword>
<evidence type="ECO:0000256" key="1">
    <source>
        <dbReference type="SAM" id="MobiDB-lite"/>
    </source>
</evidence>
<evidence type="ECO:0000313" key="4">
    <source>
        <dbReference type="Proteomes" id="UP001212841"/>
    </source>
</evidence>
<feature type="region of interest" description="Disordered" evidence="1">
    <location>
        <begin position="1"/>
        <end position="48"/>
    </location>
</feature>
<dbReference type="SUPFAM" id="SSF50249">
    <property type="entry name" value="Nucleic acid-binding proteins"/>
    <property type="match status" value="1"/>
</dbReference>